<dbReference type="EMBL" id="AMQM01003848">
    <property type="status" value="NOT_ANNOTATED_CDS"/>
    <property type="molecule type" value="Genomic_DNA"/>
</dbReference>
<evidence type="ECO:0000313" key="4">
    <source>
        <dbReference type="EnsemblMetazoa" id="HelroP171319"/>
    </source>
</evidence>
<dbReference type="EMBL" id="KB096325">
    <property type="protein sequence ID" value="ESO05661.1"/>
    <property type="molecule type" value="Genomic_DNA"/>
</dbReference>
<feature type="signal peptide" evidence="2">
    <location>
        <begin position="1"/>
        <end position="29"/>
    </location>
</feature>
<keyword evidence="5" id="KW-1185">Reference proteome</keyword>
<gene>
    <name evidence="4" type="primary">20203587</name>
    <name evidence="3" type="ORF">HELRODRAFT_171319</name>
</gene>
<feature type="region of interest" description="Disordered" evidence="1">
    <location>
        <begin position="75"/>
        <end position="95"/>
    </location>
</feature>
<dbReference type="KEGG" id="hro:HELRODRAFT_171319"/>
<dbReference type="InParanoid" id="T1F438"/>
<evidence type="ECO:0000256" key="1">
    <source>
        <dbReference type="SAM" id="MobiDB-lite"/>
    </source>
</evidence>
<dbReference type="Proteomes" id="UP000015101">
    <property type="component" value="Unassembled WGS sequence"/>
</dbReference>
<reference evidence="3 5" key="2">
    <citation type="journal article" date="2013" name="Nature">
        <title>Insights into bilaterian evolution from three spiralian genomes.</title>
        <authorList>
            <person name="Simakov O."/>
            <person name="Marletaz F."/>
            <person name="Cho S.J."/>
            <person name="Edsinger-Gonzales E."/>
            <person name="Havlak P."/>
            <person name="Hellsten U."/>
            <person name="Kuo D.H."/>
            <person name="Larsson T."/>
            <person name="Lv J."/>
            <person name="Arendt D."/>
            <person name="Savage R."/>
            <person name="Osoegawa K."/>
            <person name="de Jong P."/>
            <person name="Grimwood J."/>
            <person name="Chapman J.A."/>
            <person name="Shapiro H."/>
            <person name="Aerts A."/>
            <person name="Otillar R.P."/>
            <person name="Terry A.Y."/>
            <person name="Boore J.L."/>
            <person name="Grigoriev I.V."/>
            <person name="Lindberg D.R."/>
            <person name="Seaver E.C."/>
            <person name="Weisblat D.A."/>
            <person name="Putnam N.H."/>
            <person name="Rokhsar D.S."/>
        </authorList>
    </citation>
    <scope>NUCLEOTIDE SEQUENCE</scope>
</reference>
<accession>T1F438</accession>
<name>T1F438_HELRO</name>
<dbReference type="EnsemblMetazoa" id="HelroT171319">
    <property type="protein sequence ID" value="HelroP171319"/>
    <property type="gene ID" value="HelroG171319"/>
</dbReference>
<dbReference type="HOGENOM" id="CLU_1867307_0_0_1"/>
<protein>
    <submittedName>
        <fullName evidence="3 4">Uncharacterized protein</fullName>
    </submittedName>
</protein>
<organism evidence="4 5">
    <name type="scientific">Helobdella robusta</name>
    <name type="common">Californian leech</name>
    <dbReference type="NCBI Taxonomy" id="6412"/>
    <lineage>
        <taxon>Eukaryota</taxon>
        <taxon>Metazoa</taxon>
        <taxon>Spiralia</taxon>
        <taxon>Lophotrochozoa</taxon>
        <taxon>Annelida</taxon>
        <taxon>Clitellata</taxon>
        <taxon>Hirudinea</taxon>
        <taxon>Rhynchobdellida</taxon>
        <taxon>Glossiphoniidae</taxon>
        <taxon>Helobdella</taxon>
    </lineage>
</organism>
<keyword evidence="2" id="KW-0732">Signal</keyword>
<reference evidence="5" key="1">
    <citation type="submission" date="2012-12" db="EMBL/GenBank/DDBJ databases">
        <authorList>
            <person name="Hellsten U."/>
            <person name="Grimwood J."/>
            <person name="Chapman J.A."/>
            <person name="Shapiro H."/>
            <person name="Aerts A."/>
            <person name="Otillar R.P."/>
            <person name="Terry A.Y."/>
            <person name="Boore J.L."/>
            <person name="Simakov O."/>
            <person name="Marletaz F."/>
            <person name="Cho S.-J."/>
            <person name="Edsinger-Gonzales E."/>
            <person name="Havlak P."/>
            <person name="Kuo D.-H."/>
            <person name="Larsson T."/>
            <person name="Lv J."/>
            <person name="Arendt D."/>
            <person name="Savage R."/>
            <person name="Osoegawa K."/>
            <person name="de Jong P."/>
            <person name="Lindberg D.R."/>
            <person name="Seaver E.C."/>
            <person name="Weisblat D.A."/>
            <person name="Putnam N.H."/>
            <person name="Grigoriev I.V."/>
            <person name="Rokhsar D.S."/>
        </authorList>
    </citation>
    <scope>NUCLEOTIDE SEQUENCE</scope>
</reference>
<feature type="chain" id="PRO_5010980255" evidence="2">
    <location>
        <begin position="30"/>
        <end position="137"/>
    </location>
</feature>
<dbReference type="GeneID" id="20203587"/>
<reference evidence="4" key="3">
    <citation type="submission" date="2015-06" db="UniProtKB">
        <authorList>
            <consortium name="EnsemblMetazoa"/>
        </authorList>
    </citation>
    <scope>IDENTIFICATION</scope>
</reference>
<dbReference type="AlphaFoldDB" id="T1F438"/>
<evidence type="ECO:0000256" key="2">
    <source>
        <dbReference type="SAM" id="SignalP"/>
    </source>
</evidence>
<dbReference type="CTD" id="20203587"/>
<evidence type="ECO:0000313" key="3">
    <source>
        <dbReference type="EMBL" id="ESO05661.1"/>
    </source>
</evidence>
<proteinExistence type="predicted"/>
<sequence>MTPTHPRASHFRSGASLFLIGGLIRCGGCWRGCWSGLVAENNDVSFRVYSLKILICVKNGNELISQKISTSSKVSRKSSSHFDESGGLNKNNTNSLMCWKVGAPERDDERRRGGRDSVASLILSPTMAEDCELADVS</sequence>
<dbReference type="EMBL" id="AMQM01003847">
    <property type="status" value="NOT_ANNOTATED_CDS"/>
    <property type="molecule type" value="Genomic_DNA"/>
</dbReference>
<dbReference type="RefSeq" id="XP_009016294.1">
    <property type="nucleotide sequence ID" value="XM_009018046.1"/>
</dbReference>
<evidence type="ECO:0000313" key="5">
    <source>
        <dbReference type="Proteomes" id="UP000015101"/>
    </source>
</evidence>